<comment type="caution">
    <text evidence="1">The sequence shown here is derived from an EMBL/GenBank/DDBJ whole genome shotgun (WGS) entry which is preliminary data.</text>
</comment>
<gene>
    <name evidence="1" type="ORF">HALOF300_02864</name>
</gene>
<dbReference type="EMBL" id="CACRYJ010000042">
    <property type="protein sequence ID" value="VZO37945.1"/>
    <property type="molecule type" value="Genomic_DNA"/>
</dbReference>
<proteinExistence type="predicted"/>
<organism evidence="1 2">
    <name type="scientific">Occultella aeris</name>
    <dbReference type="NCBI Taxonomy" id="2761496"/>
    <lineage>
        <taxon>Bacteria</taxon>
        <taxon>Bacillati</taxon>
        <taxon>Actinomycetota</taxon>
        <taxon>Actinomycetes</taxon>
        <taxon>Micrococcales</taxon>
        <taxon>Ruaniaceae</taxon>
        <taxon>Occultella</taxon>
    </lineage>
</organism>
<keyword evidence="2" id="KW-1185">Reference proteome</keyword>
<evidence type="ECO:0000313" key="2">
    <source>
        <dbReference type="Proteomes" id="UP000419743"/>
    </source>
</evidence>
<sequence length="168" mass="17822">MNWDDLFADLQAQFVAQQRAEQGELVANLVEAEAATTTFGDRVRAAKGRSVTARLLDGTDRRGLVTDAAPTWFVLGEGERRSLIRMDAVVAAWPLAGVAPAPGRVEQGLRLGHVLRALAADGAEVLAHTLGGMHRGRIVRVGADHLDLATAAAVLVVPWSALLSVDSQ</sequence>
<evidence type="ECO:0008006" key="3">
    <source>
        <dbReference type="Google" id="ProtNLM"/>
    </source>
</evidence>
<accession>A0A7M4DL49</accession>
<name>A0A7M4DL49_9MICO</name>
<dbReference type="AlphaFoldDB" id="A0A7M4DL49"/>
<protein>
    <recommendedName>
        <fullName evidence="3">Fis family transcriptional regulator</fullName>
    </recommendedName>
</protein>
<reference evidence="1 2" key="1">
    <citation type="submission" date="2019-11" db="EMBL/GenBank/DDBJ databases">
        <authorList>
            <person name="Criscuolo A."/>
        </authorList>
    </citation>
    <scope>NUCLEOTIDE SEQUENCE [LARGE SCALE GENOMIC DNA]</scope>
    <source>
        <strain evidence="1">CIP111667</strain>
    </source>
</reference>
<dbReference type="RefSeq" id="WP_156741588.1">
    <property type="nucleotide sequence ID" value="NZ_CACRYJ010000042.1"/>
</dbReference>
<evidence type="ECO:0000313" key="1">
    <source>
        <dbReference type="EMBL" id="VZO37945.1"/>
    </source>
</evidence>
<dbReference type="Proteomes" id="UP000419743">
    <property type="component" value="Unassembled WGS sequence"/>
</dbReference>